<evidence type="ECO:0000259" key="2">
    <source>
        <dbReference type="PROSITE" id="PS51762"/>
    </source>
</evidence>
<dbReference type="Proteomes" id="UP000193642">
    <property type="component" value="Unassembled WGS sequence"/>
</dbReference>
<dbReference type="PROSITE" id="PS51762">
    <property type="entry name" value="GH16_2"/>
    <property type="match status" value="1"/>
</dbReference>
<dbReference type="InterPro" id="IPR050546">
    <property type="entry name" value="Glycosyl_Hydrlase_16"/>
</dbReference>
<keyword evidence="3" id="KW-0430">Lectin</keyword>
<protein>
    <submittedName>
        <fullName evidence="3">Concanavalin A-like lectin/glucanase</fullName>
    </submittedName>
</protein>
<sequence>MFAIKCWVSVIGLLVSFGIAGLMAWAKVENAIPKYKFCTLLFNTFDGDSINKSYWSHEFSMGGPTYNGAFDLTTDAPSNSYVRDGSLFIKPTLTTATGAEFFNQTLTDEFLLSSNFSLNLTNYGCMGGSVSCYRTANITRGTMLPSVMSARLTTKGKFHFKYGKGEIQFRAPKGDWLWPAIWMLPEDNVYGTWPFSGEIDLLESRGNDKSYMGGSYLATSSLHYGISSFWNYEDYTSYTKDDVFGKLLRRNPLSSTTHTLGWEWTPTYFKTWLDSPLRTIMDVKFDEPAFQRGGFPSTFPNGSIIRDPWGSSNQTSAPFDQDFFLVMDVAVGGTNGWFQEWPGSGKPWENSQSQADFFFHRGQSSWYPSWGEGDAGALKVHNIRVWGICD</sequence>
<evidence type="ECO:0000313" key="4">
    <source>
        <dbReference type="Proteomes" id="UP000193642"/>
    </source>
</evidence>
<organism evidence="3 4">
    <name type="scientific">Rhizoclosmatium globosum</name>
    <dbReference type="NCBI Taxonomy" id="329046"/>
    <lineage>
        <taxon>Eukaryota</taxon>
        <taxon>Fungi</taxon>
        <taxon>Fungi incertae sedis</taxon>
        <taxon>Chytridiomycota</taxon>
        <taxon>Chytridiomycota incertae sedis</taxon>
        <taxon>Chytridiomycetes</taxon>
        <taxon>Chytridiales</taxon>
        <taxon>Chytriomycetaceae</taxon>
        <taxon>Rhizoclosmatium</taxon>
    </lineage>
</organism>
<comment type="similarity">
    <text evidence="1">Belongs to the glycosyl hydrolase 16 family.</text>
</comment>
<dbReference type="PANTHER" id="PTHR10963:SF55">
    <property type="entry name" value="GLYCOSIDE HYDROLASE FAMILY 16 PROTEIN"/>
    <property type="match status" value="1"/>
</dbReference>
<gene>
    <name evidence="3" type="ORF">BCR33DRAFT_821011</name>
</gene>
<dbReference type="GO" id="GO:0004553">
    <property type="term" value="F:hydrolase activity, hydrolyzing O-glycosyl compounds"/>
    <property type="evidence" value="ECO:0007669"/>
    <property type="project" value="InterPro"/>
</dbReference>
<dbReference type="EMBL" id="MCGO01000026">
    <property type="protein sequence ID" value="ORY43176.1"/>
    <property type="molecule type" value="Genomic_DNA"/>
</dbReference>
<dbReference type="InterPro" id="IPR000757">
    <property type="entry name" value="Beta-glucanase-like"/>
</dbReference>
<dbReference type="STRING" id="329046.A0A1Y2C8A2"/>
<feature type="domain" description="GH16" evidence="2">
    <location>
        <begin position="99"/>
        <end position="390"/>
    </location>
</feature>
<dbReference type="SUPFAM" id="SSF49899">
    <property type="entry name" value="Concanavalin A-like lectins/glucanases"/>
    <property type="match status" value="1"/>
</dbReference>
<dbReference type="OrthoDB" id="4781at2759"/>
<accession>A0A1Y2C8A2</accession>
<dbReference type="InterPro" id="IPR013320">
    <property type="entry name" value="ConA-like_dom_sf"/>
</dbReference>
<dbReference type="Gene3D" id="2.60.120.200">
    <property type="match status" value="1"/>
</dbReference>
<dbReference type="GO" id="GO:0030246">
    <property type="term" value="F:carbohydrate binding"/>
    <property type="evidence" value="ECO:0007669"/>
    <property type="project" value="UniProtKB-KW"/>
</dbReference>
<evidence type="ECO:0000313" key="3">
    <source>
        <dbReference type="EMBL" id="ORY43176.1"/>
    </source>
</evidence>
<dbReference type="AlphaFoldDB" id="A0A1Y2C8A2"/>
<reference evidence="3 4" key="1">
    <citation type="submission" date="2016-07" db="EMBL/GenBank/DDBJ databases">
        <title>Pervasive Adenine N6-methylation of Active Genes in Fungi.</title>
        <authorList>
            <consortium name="DOE Joint Genome Institute"/>
            <person name="Mondo S.J."/>
            <person name="Dannebaum R.O."/>
            <person name="Kuo R.C."/>
            <person name="Labutti K."/>
            <person name="Haridas S."/>
            <person name="Kuo A."/>
            <person name="Salamov A."/>
            <person name="Ahrendt S.R."/>
            <person name="Lipzen A."/>
            <person name="Sullivan W."/>
            <person name="Andreopoulos W.B."/>
            <person name="Clum A."/>
            <person name="Lindquist E."/>
            <person name="Daum C."/>
            <person name="Ramamoorthy G.K."/>
            <person name="Gryganskyi A."/>
            <person name="Culley D."/>
            <person name="Magnuson J.K."/>
            <person name="James T.Y."/>
            <person name="O'Malley M.A."/>
            <person name="Stajich J.E."/>
            <person name="Spatafora J.W."/>
            <person name="Visel A."/>
            <person name="Grigoriev I.V."/>
        </authorList>
    </citation>
    <scope>NUCLEOTIDE SEQUENCE [LARGE SCALE GENOMIC DNA]</scope>
    <source>
        <strain evidence="3 4">JEL800</strain>
    </source>
</reference>
<keyword evidence="4" id="KW-1185">Reference proteome</keyword>
<evidence type="ECO:0000256" key="1">
    <source>
        <dbReference type="ARBA" id="ARBA00006865"/>
    </source>
</evidence>
<comment type="caution">
    <text evidence="3">The sequence shown here is derived from an EMBL/GenBank/DDBJ whole genome shotgun (WGS) entry which is preliminary data.</text>
</comment>
<name>A0A1Y2C8A2_9FUNG</name>
<proteinExistence type="inferred from homology"/>
<dbReference type="GO" id="GO:0005975">
    <property type="term" value="P:carbohydrate metabolic process"/>
    <property type="evidence" value="ECO:0007669"/>
    <property type="project" value="InterPro"/>
</dbReference>
<dbReference type="PANTHER" id="PTHR10963">
    <property type="entry name" value="GLYCOSYL HYDROLASE-RELATED"/>
    <property type="match status" value="1"/>
</dbReference>